<sequence length="142" mass="15743">MKLRNICVAAVLSFSVIGCTLSSQNISLYDRLGGESGVDAIVYQLLVNISQDPRVFERFNGVDIEKFRAGFAQYICSVSGGDCEYQGDNMQQVHAGHDYTDTEFNAIVGNLIQAMEHEGVPTRTQNALLRRLAPSYKDVVYQ</sequence>
<accession>A0ABV7HJE7</accession>
<evidence type="ECO:0000256" key="5">
    <source>
        <dbReference type="ARBA" id="ARBA00023004"/>
    </source>
</evidence>
<evidence type="ECO:0000256" key="3">
    <source>
        <dbReference type="ARBA" id="ARBA00022617"/>
    </source>
</evidence>
<keyword evidence="6" id="KW-0561">Oxygen transport</keyword>
<dbReference type="EMBL" id="JBHRTL010000003">
    <property type="protein sequence ID" value="MFC3154005.1"/>
    <property type="molecule type" value="Genomic_DNA"/>
</dbReference>
<keyword evidence="5 6" id="KW-0408">Iron</keyword>
<dbReference type="Proteomes" id="UP001595548">
    <property type="component" value="Unassembled WGS sequence"/>
</dbReference>
<keyword evidence="4 6" id="KW-0479">Metal-binding</keyword>
<dbReference type="InterPro" id="IPR012292">
    <property type="entry name" value="Globin/Proto"/>
</dbReference>
<evidence type="ECO:0000313" key="7">
    <source>
        <dbReference type="EMBL" id="MFC3154005.1"/>
    </source>
</evidence>
<comment type="cofactor">
    <cofactor evidence="6">
        <name>heme</name>
        <dbReference type="ChEBI" id="CHEBI:30413"/>
    </cofactor>
</comment>
<evidence type="ECO:0000256" key="6">
    <source>
        <dbReference type="PIRNR" id="PIRNR002030"/>
    </source>
</evidence>
<organism evidence="7 8">
    <name type="scientific">Gilvimarinus japonicus</name>
    <dbReference type="NCBI Taxonomy" id="1796469"/>
    <lineage>
        <taxon>Bacteria</taxon>
        <taxon>Pseudomonadati</taxon>
        <taxon>Pseudomonadota</taxon>
        <taxon>Gammaproteobacteria</taxon>
        <taxon>Cellvibrionales</taxon>
        <taxon>Cellvibrionaceae</taxon>
        <taxon>Gilvimarinus</taxon>
    </lineage>
</organism>
<keyword evidence="2 6" id="KW-0813">Transport</keyword>
<dbReference type="InterPro" id="IPR009050">
    <property type="entry name" value="Globin-like_sf"/>
</dbReference>
<protein>
    <recommendedName>
        <fullName evidence="6">Group 1 truncated hemoglobin</fullName>
    </recommendedName>
</protein>
<dbReference type="InterPro" id="IPR016339">
    <property type="entry name" value="Hemoglobin_trunc_I"/>
</dbReference>
<dbReference type="PIRSF" id="PIRSF002030">
    <property type="entry name" value="Globin_Protozoa/Cyanobacteria"/>
    <property type="match status" value="1"/>
</dbReference>
<evidence type="ECO:0000256" key="4">
    <source>
        <dbReference type="ARBA" id="ARBA00022723"/>
    </source>
</evidence>
<gene>
    <name evidence="7" type="ORF">ACFOEB_02240</name>
</gene>
<dbReference type="RefSeq" id="WP_382414088.1">
    <property type="nucleotide sequence ID" value="NZ_AP031500.1"/>
</dbReference>
<name>A0ABV7HJE7_9GAMM</name>
<evidence type="ECO:0000313" key="8">
    <source>
        <dbReference type="Proteomes" id="UP001595548"/>
    </source>
</evidence>
<dbReference type="Gene3D" id="1.10.490.10">
    <property type="entry name" value="Globins"/>
    <property type="match status" value="1"/>
</dbReference>
<evidence type="ECO:0000256" key="1">
    <source>
        <dbReference type="ARBA" id="ARBA00009660"/>
    </source>
</evidence>
<dbReference type="PROSITE" id="PS51257">
    <property type="entry name" value="PROKAR_LIPOPROTEIN"/>
    <property type="match status" value="1"/>
</dbReference>
<keyword evidence="8" id="KW-1185">Reference proteome</keyword>
<proteinExistence type="inferred from homology"/>
<dbReference type="Pfam" id="PF01152">
    <property type="entry name" value="Bac_globin"/>
    <property type="match status" value="1"/>
</dbReference>
<evidence type="ECO:0000256" key="2">
    <source>
        <dbReference type="ARBA" id="ARBA00022448"/>
    </source>
</evidence>
<comment type="caution">
    <text evidence="7">The sequence shown here is derived from an EMBL/GenBank/DDBJ whole genome shotgun (WGS) entry which is preliminary data.</text>
</comment>
<keyword evidence="3 6" id="KW-0349">Heme</keyword>
<dbReference type="InterPro" id="IPR001486">
    <property type="entry name" value="Hemoglobin_trunc"/>
</dbReference>
<dbReference type="SUPFAM" id="SSF46458">
    <property type="entry name" value="Globin-like"/>
    <property type="match status" value="1"/>
</dbReference>
<comment type="similarity">
    <text evidence="1 6">Belongs to the truncated hemoglobin family. Group I subfamily.</text>
</comment>
<reference evidence="8" key="1">
    <citation type="journal article" date="2019" name="Int. J. Syst. Evol. Microbiol.">
        <title>The Global Catalogue of Microorganisms (GCM) 10K type strain sequencing project: providing services to taxonomists for standard genome sequencing and annotation.</title>
        <authorList>
            <consortium name="The Broad Institute Genomics Platform"/>
            <consortium name="The Broad Institute Genome Sequencing Center for Infectious Disease"/>
            <person name="Wu L."/>
            <person name="Ma J."/>
        </authorList>
    </citation>
    <scope>NUCLEOTIDE SEQUENCE [LARGE SCALE GENOMIC DNA]</scope>
    <source>
        <strain evidence="8">KCTC 52141</strain>
    </source>
</reference>
<dbReference type="CDD" id="cd00454">
    <property type="entry name" value="TrHb1_N"/>
    <property type="match status" value="1"/>
</dbReference>